<dbReference type="CDD" id="cd16320">
    <property type="entry name" value="MraZ_N"/>
    <property type="match status" value="1"/>
</dbReference>
<sequence length="144" mass="16472">MLIGHYIHGLDDKKRISIPAKWRTVLGKKVVVTSGLDKSLFVYSLKEWQKIAEKLSSLSFASKDTRSFTRFMLSNAFETDLDSVGRILITDQLKKIADIKKKVVLVGMHSRIEIWDEEEWERYSILNNKSAESVAEKLSDIGVL</sequence>
<dbReference type="CDD" id="cd16321">
    <property type="entry name" value="MraZ_C"/>
    <property type="match status" value="1"/>
</dbReference>
<keyword evidence="5" id="KW-0238">DNA-binding</keyword>
<dbReference type="NCBIfam" id="TIGR00242">
    <property type="entry name" value="division/cell wall cluster transcriptional repressor MraZ"/>
    <property type="match status" value="1"/>
</dbReference>
<keyword evidence="3" id="KW-0677">Repeat</keyword>
<evidence type="ECO:0000256" key="5">
    <source>
        <dbReference type="ARBA" id="ARBA00023125"/>
    </source>
</evidence>
<dbReference type="GO" id="GO:0003700">
    <property type="term" value="F:DNA-binding transcription factor activity"/>
    <property type="evidence" value="ECO:0007669"/>
    <property type="project" value="InterPro"/>
</dbReference>
<dbReference type="PANTHER" id="PTHR34701:SF1">
    <property type="entry name" value="TRANSCRIPTIONAL REGULATOR MRAZ"/>
    <property type="match status" value="1"/>
</dbReference>
<dbReference type="EMBL" id="VSSQ01000017">
    <property type="protein sequence ID" value="MPL62162.1"/>
    <property type="molecule type" value="Genomic_DNA"/>
</dbReference>
<name>A0A644T7H0_9ZZZZ</name>
<dbReference type="GO" id="GO:0000976">
    <property type="term" value="F:transcription cis-regulatory region binding"/>
    <property type="evidence" value="ECO:0007669"/>
    <property type="project" value="TreeGrafter"/>
</dbReference>
<protein>
    <recommendedName>
        <fullName evidence="1">Transcriptional regulator MraZ</fullName>
    </recommendedName>
</protein>
<dbReference type="SUPFAM" id="SSF89447">
    <property type="entry name" value="AbrB/MazE/MraZ-like"/>
    <property type="match status" value="1"/>
</dbReference>
<dbReference type="Gene3D" id="3.40.1550.20">
    <property type="entry name" value="Transcriptional regulator MraZ domain"/>
    <property type="match status" value="1"/>
</dbReference>
<dbReference type="Pfam" id="PF02381">
    <property type="entry name" value="MraZ"/>
    <property type="match status" value="2"/>
</dbReference>
<dbReference type="InterPro" id="IPR037914">
    <property type="entry name" value="SpoVT-AbrB_sf"/>
</dbReference>
<proteinExistence type="inferred from homology"/>
<dbReference type="InterPro" id="IPR035642">
    <property type="entry name" value="MraZ_N"/>
</dbReference>
<feature type="domain" description="SpoVT-AbrB" evidence="7">
    <location>
        <begin position="76"/>
        <end position="119"/>
    </location>
</feature>
<keyword evidence="6" id="KW-0804">Transcription</keyword>
<evidence type="ECO:0000256" key="6">
    <source>
        <dbReference type="ARBA" id="ARBA00023163"/>
    </source>
</evidence>
<evidence type="ECO:0000256" key="1">
    <source>
        <dbReference type="ARBA" id="ARBA00013860"/>
    </source>
</evidence>
<dbReference type="PROSITE" id="PS51740">
    <property type="entry name" value="SPOVT_ABRB"/>
    <property type="match status" value="2"/>
</dbReference>
<keyword evidence="4" id="KW-0805">Transcription regulation</keyword>
<evidence type="ECO:0000313" key="8">
    <source>
        <dbReference type="EMBL" id="MPL62162.1"/>
    </source>
</evidence>
<evidence type="ECO:0000256" key="4">
    <source>
        <dbReference type="ARBA" id="ARBA00023015"/>
    </source>
</evidence>
<dbReference type="InterPro" id="IPR003444">
    <property type="entry name" value="MraZ"/>
</dbReference>
<comment type="caution">
    <text evidence="8">The sequence shown here is derived from an EMBL/GenBank/DDBJ whole genome shotgun (WGS) entry which is preliminary data.</text>
</comment>
<dbReference type="InterPro" id="IPR020603">
    <property type="entry name" value="MraZ_dom"/>
</dbReference>
<dbReference type="InterPro" id="IPR038619">
    <property type="entry name" value="MraZ_sf"/>
</dbReference>
<evidence type="ECO:0000256" key="2">
    <source>
        <dbReference type="ARBA" id="ARBA00022490"/>
    </source>
</evidence>
<accession>A0A644T7H0</accession>
<evidence type="ECO:0000256" key="3">
    <source>
        <dbReference type="ARBA" id="ARBA00022737"/>
    </source>
</evidence>
<keyword evidence="2" id="KW-0963">Cytoplasm</keyword>
<dbReference type="InterPro" id="IPR035644">
    <property type="entry name" value="MraZ_C"/>
</dbReference>
<reference evidence="8" key="1">
    <citation type="submission" date="2019-08" db="EMBL/GenBank/DDBJ databases">
        <authorList>
            <person name="Kucharzyk K."/>
            <person name="Murdoch R.W."/>
            <person name="Higgins S."/>
            <person name="Loffler F."/>
        </authorList>
    </citation>
    <scope>NUCLEOTIDE SEQUENCE</scope>
</reference>
<dbReference type="HAMAP" id="MF_01008">
    <property type="entry name" value="MraZ"/>
    <property type="match status" value="1"/>
</dbReference>
<feature type="domain" description="SpoVT-AbrB" evidence="7">
    <location>
        <begin position="5"/>
        <end position="47"/>
    </location>
</feature>
<dbReference type="InterPro" id="IPR007159">
    <property type="entry name" value="SpoVT-AbrB_dom"/>
</dbReference>
<dbReference type="GO" id="GO:2000143">
    <property type="term" value="P:negative regulation of DNA-templated transcription initiation"/>
    <property type="evidence" value="ECO:0007669"/>
    <property type="project" value="TreeGrafter"/>
</dbReference>
<organism evidence="8">
    <name type="scientific">bioreactor metagenome</name>
    <dbReference type="NCBI Taxonomy" id="1076179"/>
    <lineage>
        <taxon>unclassified sequences</taxon>
        <taxon>metagenomes</taxon>
        <taxon>ecological metagenomes</taxon>
    </lineage>
</organism>
<evidence type="ECO:0000259" key="7">
    <source>
        <dbReference type="PROSITE" id="PS51740"/>
    </source>
</evidence>
<dbReference type="PANTHER" id="PTHR34701">
    <property type="entry name" value="TRANSCRIPTIONAL REGULATOR MRAZ"/>
    <property type="match status" value="1"/>
</dbReference>
<gene>
    <name evidence="8" type="primary">mraZ_6</name>
    <name evidence="8" type="ORF">SDC9_07765</name>
</gene>
<dbReference type="AlphaFoldDB" id="A0A644T7H0"/>